<dbReference type="AlphaFoldDB" id="A0A941F0U5"/>
<keyword evidence="3" id="KW-1185">Reference proteome</keyword>
<accession>A0A941F0U5</accession>
<proteinExistence type="predicted"/>
<gene>
    <name evidence="2" type="ORF">KDL01_40660</name>
</gene>
<dbReference type="Proteomes" id="UP000675781">
    <property type="component" value="Unassembled WGS sequence"/>
</dbReference>
<dbReference type="InterPro" id="IPR028037">
    <property type="entry name" value="Antitoxin_Rv0909/MT0933"/>
</dbReference>
<dbReference type="RefSeq" id="WP_212534058.1">
    <property type="nucleotide sequence ID" value="NZ_JAGSOG010000521.1"/>
</dbReference>
<feature type="compositionally biased region" description="Basic and acidic residues" evidence="1">
    <location>
        <begin position="1"/>
        <end position="23"/>
    </location>
</feature>
<feature type="non-terminal residue" evidence="2">
    <location>
        <position position="94"/>
    </location>
</feature>
<organism evidence="2 3">
    <name type="scientific">Actinospica durhamensis</name>
    <dbReference type="NCBI Taxonomy" id="1508375"/>
    <lineage>
        <taxon>Bacteria</taxon>
        <taxon>Bacillati</taxon>
        <taxon>Actinomycetota</taxon>
        <taxon>Actinomycetes</taxon>
        <taxon>Catenulisporales</taxon>
        <taxon>Actinospicaceae</taxon>
        <taxon>Actinospica</taxon>
    </lineage>
</organism>
<dbReference type="EMBL" id="JAGSOG010000521">
    <property type="protein sequence ID" value="MBR7839634.1"/>
    <property type="molecule type" value="Genomic_DNA"/>
</dbReference>
<reference evidence="2" key="1">
    <citation type="submission" date="2021-04" db="EMBL/GenBank/DDBJ databases">
        <title>Genome based classification of Actinospica acidithermotolerans sp. nov., an actinobacterium isolated from an Indonesian hot spring.</title>
        <authorList>
            <person name="Kusuma A.B."/>
            <person name="Putra K.E."/>
            <person name="Nafisah S."/>
            <person name="Loh J."/>
            <person name="Nouioui I."/>
            <person name="Goodfellow M."/>
        </authorList>
    </citation>
    <scope>NUCLEOTIDE SEQUENCE</scope>
    <source>
        <strain evidence="2">CSCA 57</strain>
    </source>
</reference>
<evidence type="ECO:0000256" key="1">
    <source>
        <dbReference type="SAM" id="MobiDB-lite"/>
    </source>
</evidence>
<sequence length="94" mass="9561">MNVLDTAKEKARELADKATDKASDLSGPAGDALNSAKTAVAHGLDGASKFVDEKTGGKYASAIHTGVDKAKGFLGQGDQAADQGEKSPEADQQS</sequence>
<feature type="region of interest" description="Disordered" evidence="1">
    <location>
        <begin position="72"/>
        <end position="94"/>
    </location>
</feature>
<evidence type="ECO:0000313" key="2">
    <source>
        <dbReference type="EMBL" id="MBR7839634.1"/>
    </source>
</evidence>
<feature type="compositionally biased region" description="Basic and acidic residues" evidence="1">
    <location>
        <begin position="83"/>
        <end position="94"/>
    </location>
</feature>
<comment type="caution">
    <text evidence="2">The sequence shown here is derived from an EMBL/GenBank/DDBJ whole genome shotgun (WGS) entry which is preliminary data.</text>
</comment>
<evidence type="ECO:0000313" key="3">
    <source>
        <dbReference type="Proteomes" id="UP000675781"/>
    </source>
</evidence>
<protein>
    <submittedName>
        <fullName evidence="2">Antitoxin</fullName>
    </submittedName>
</protein>
<feature type="region of interest" description="Disordered" evidence="1">
    <location>
        <begin position="1"/>
        <end position="29"/>
    </location>
</feature>
<dbReference type="Pfam" id="PF14013">
    <property type="entry name" value="MT0933_antitox"/>
    <property type="match status" value="1"/>
</dbReference>
<name>A0A941F0U5_9ACTN</name>